<evidence type="ECO:0000256" key="1">
    <source>
        <dbReference type="ARBA" id="ARBA00004123"/>
    </source>
</evidence>
<dbReference type="CDD" id="cd12148">
    <property type="entry name" value="fungal_TF_MHR"/>
    <property type="match status" value="1"/>
</dbReference>
<dbReference type="GO" id="GO:0000976">
    <property type="term" value="F:transcription cis-regulatory region binding"/>
    <property type="evidence" value="ECO:0007669"/>
    <property type="project" value="TreeGrafter"/>
</dbReference>
<accession>A0AAE8N654</accession>
<dbReference type="Pfam" id="PF11951">
    <property type="entry name" value="Fungal_trans_2"/>
    <property type="match status" value="1"/>
</dbReference>
<dbReference type="GO" id="GO:0003700">
    <property type="term" value="F:DNA-binding transcription factor activity"/>
    <property type="evidence" value="ECO:0007669"/>
    <property type="project" value="TreeGrafter"/>
</dbReference>
<comment type="caution">
    <text evidence="3">The sequence shown here is derived from an EMBL/GenBank/DDBJ whole genome shotgun (WGS) entry which is preliminary data.</text>
</comment>
<sequence>MLEPTLSPSQYFLPRWQSEAEGTAPNAISPGLSLDGSSPSLTWRPDEFTLNQGYQEYKEELRSLIFNTANSAAPTRQGSPAGGAEQSDPNLTAYLDETHHRETAAILAVEGRTKYLRNYVSQVAPWLDMFDSDRAFGTQITAMAQTSPALLYAVLALSARQMERKDGKKNSFDSLQLYQEAIRLLAPLLQERNVQIVPICTILCCLEMMSASAQDWRRHLEGCAALFDTFGVHGFSGGLLQAVFWCYARMDVCGALISDGTESTLVPPLQWLVPGSEITDSHRLFHSTSHPDMHANYSVFLCSRVTELLADRTRFVELGEQNGCSGPAYEDRWVALWEELQAWMEERPADFVPVKEVETSPFPEILFARWSAISGTQLHHTACILMLGMMPKPARIGMSLRLGTGGSAGSALWHAKRVCGISETNPHHGCLNNAIQPLWVAGRLLSHRAEHAVVVRLIWNIEALTGWGTSWRIADLEAVWGYRVKRNIS</sequence>
<dbReference type="PANTHER" id="PTHR37534">
    <property type="entry name" value="TRANSCRIPTIONAL ACTIVATOR PROTEIN UGA3"/>
    <property type="match status" value="1"/>
</dbReference>
<dbReference type="EMBL" id="ONZQ02000018">
    <property type="protein sequence ID" value="SPO06981.1"/>
    <property type="molecule type" value="Genomic_DNA"/>
</dbReference>
<gene>
    <name evidence="3" type="ORF">DNG_09675</name>
</gene>
<protein>
    <submittedName>
        <fullName evidence="3">Related to regulatory protein for the arginine catabolic pathway</fullName>
    </submittedName>
</protein>
<reference evidence="3" key="1">
    <citation type="submission" date="2018-03" db="EMBL/GenBank/DDBJ databases">
        <authorList>
            <person name="Guldener U."/>
        </authorList>
    </citation>
    <scope>NUCLEOTIDE SEQUENCE</scope>
</reference>
<dbReference type="GO" id="GO:0045944">
    <property type="term" value="P:positive regulation of transcription by RNA polymerase II"/>
    <property type="evidence" value="ECO:0007669"/>
    <property type="project" value="TreeGrafter"/>
</dbReference>
<comment type="subcellular location">
    <subcellularLocation>
        <location evidence="1">Nucleus</location>
    </subcellularLocation>
</comment>
<dbReference type="GO" id="GO:0005634">
    <property type="term" value="C:nucleus"/>
    <property type="evidence" value="ECO:0007669"/>
    <property type="project" value="UniProtKB-SubCell"/>
</dbReference>
<keyword evidence="2" id="KW-0539">Nucleus</keyword>
<proteinExistence type="predicted"/>
<dbReference type="PANTHER" id="PTHR37534:SF24">
    <property type="entry name" value="MISCELLANEOUS ZN(II)2CYS6 TRANSCRIPTION FACTOR (EUROFUNG)-RELATED"/>
    <property type="match status" value="1"/>
</dbReference>
<evidence type="ECO:0000313" key="3">
    <source>
        <dbReference type="EMBL" id="SPO06981.1"/>
    </source>
</evidence>
<evidence type="ECO:0000256" key="2">
    <source>
        <dbReference type="ARBA" id="ARBA00023242"/>
    </source>
</evidence>
<dbReference type="InterPro" id="IPR021858">
    <property type="entry name" value="Fun_TF"/>
</dbReference>
<keyword evidence="4" id="KW-1185">Reference proteome</keyword>
<dbReference type="AlphaFoldDB" id="A0AAE8N654"/>
<evidence type="ECO:0000313" key="4">
    <source>
        <dbReference type="Proteomes" id="UP001187682"/>
    </source>
</evidence>
<dbReference type="Proteomes" id="UP001187682">
    <property type="component" value="Unassembled WGS sequence"/>
</dbReference>
<name>A0AAE8N654_9PEZI</name>
<organism evidence="3 4">
    <name type="scientific">Cephalotrichum gorgonifer</name>
    <dbReference type="NCBI Taxonomy" id="2041049"/>
    <lineage>
        <taxon>Eukaryota</taxon>
        <taxon>Fungi</taxon>
        <taxon>Dikarya</taxon>
        <taxon>Ascomycota</taxon>
        <taxon>Pezizomycotina</taxon>
        <taxon>Sordariomycetes</taxon>
        <taxon>Hypocreomycetidae</taxon>
        <taxon>Microascales</taxon>
        <taxon>Microascaceae</taxon>
        <taxon>Cephalotrichum</taxon>
    </lineage>
</organism>